<protein>
    <recommendedName>
        <fullName evidence="5">isopentenyl-diphosphate Delta-isomerase</fullName>
        <ecNumber evidence="5">5.3.3.2</ecNumber>
    </recommendedName>
</protein>
<dbReference type="InterPro" id="IPR000086">
    <property type="entry name" value="NUDIX_hydrolase_dom"/>
</dbReference>
<evidence type="ECO:0000256" key="8">
    <source>
        <dbReference type="SAM" id="MobiDB-lite"/>
    </source>
</evidence>
<name>A0A158QT90_MESCO</name>
<dbReference type="UniPathway" id="UPA00059">
    <property type="reaction ID" value="UER00104"/>
</dbReference>
<evidence type="ECO:0000256" key="2">
    <source>
        <dbReference type="ARBA" id="ARBA00003951"/>
    </source>
</evidence>
<feature type="domain" description="Nudix hydrolase" evidence="9">
    <location>
        <begin position="70"/>
        <end position="238"/>
    </location>
</feature>
<evidence type="ECO:0000256" key="3">
    <source>
        <dbReference type="ARBA" id="ARBA00004826"/>
    </source>
</evidence>
<dbReference type="EMBL" id="UXSR01000380">
    <property type="protein sequence ID" value="VDD76373.1"/>
    <property type="molecule type" value="Genomic_DNA"/>
</dbReference>
<comment type="pathway">
    <text evidence="3">Isoprenoid biosynthesis; dimethylallyl diphosphate biosynthesis; dimethylallyl diphosphate from isopentenyl diphosphate: step 1/1.</text>
</comment>
<dbReference type="GO" id="GO:0006352">
    <property type="term" value="P:DNA-templated transcription initiation"/>
    <property type="evidence" value="ECO:0007669"/>
    <property type="project" value="InterPro"/>
</dbReference>
<feature type="compositionally biased region" description="Low complexity" evidence="8">
    <location>
        <begin position="331"/>
        <end position="348"/>
    </location>
</feature>
<proteinExistence type="inferred from homology"/>
<dbReference type="GO" id="GO:0004452">
    <property type="term" value="F:isopentenyl-diphosphate delta-isomerase activity"/>
    <property type="evidence" value="ECO:0007669"/>
    <property type="project" value="UniProtKB-EC"/>
</dbReference>
<dbReference type="Pfam" id="PF03540">
    <property type="entry name" value="TAF10"/>
    <property type="match status" value="2"/>
</dbReference>
<dbReference type="InterPro" id="IPR015797">
    <property type="entry name" value="NUDIX_hydrolase-like_dom_sf"/>
</dbReference>
<evidence type="ECO:0000256" key="7">
    <source>
        <dbReference type="ARBA" id="ARBA00023235"/>
    </source>
</evidence>
<accession>A0A158QT90</accession>
<evidence type="ECO:0000256" key="5">
    <source>
        <dbReference type="ARBA" id="ARBA00012057"/>
    </source>
</evidence>
<evidence type="ECO:0000259" key="9">
    <source>
        <dbReference type="PROSITE" id="PS51462"/>
    </source>
</evidence>
<dbReference type="CDD" id="cd02885">
    <property type="entry name" value="NUDIX_IPP_Isomerase"/>
    <property type="match status" value="1"/>
</dbReference>
<evidence type="ECO:0000313" key="10">
    <source>
        <dbReference type="EMBL" id="VDD76373.1"/>
    </source>
</evidence>
<gene>
    <name evidence="10" type="ORF">MCOS_LOCUS2376</name>
</gene>
<dbReference type="InterPro" id="IPR011876">
    <property type="entry name" value="IsopentenylPP_isomerase_typ1"/>
</dbReference>
<dbReference type="OrthoDB" id="510307at2759"/>
<dbReference type="PROSITE" id="PS51462">
    <property type="entry name" value="NUDIX"/>
    <property type="match status" value="1"/>
</dbReference>
<keyword evidence="7" id="KW-0413">Isomerase</keyword>
<reference evidence="10 11" key="1">
    <citation type="submission" date="2018-10" db="EMBL/GenBank/DDBJ databases">
        <authorList>
            <consortium name="Pathogen Informatics"/>
        </authorList>
    </citation>
    <scope>NUCLEOTIDE SEQUENCE [LARGE SCALE GENOMIC DNA]</scope>
</reference>
<dbReference type="GO" id="GO:0009240">
    <property type="term" value="P:isopentenyl diphosphate biosynthetic process"/>
    <property type="evidence" value="ECO:0007669"/>
    <property type="project" value="TreeGrafter"/>
</dbReference>
<sequence>MGLVRQFARLLFPSTMNATQSEIQIRNSYSRSKHLCQDKYMVTDQCLVVDNYDNVLTTASKKECHYKGGLLHRAFSLFLFRETQPSSGSLELLMQQRSASKITFPLLWTNSCCSHPCLNYAGETNETGAVGVKLAARRKVAHELGIDINKCLAVDDIHFLTRIIYSAPNEPVDGIWCEREIDYLLVSILPSSILADSSFLAPNPDEVAATSWLGIGPLESMTLGGAGTPIRRGVSLISSSAAVDNGNNQDGSESDLLNELYNRLDHLQPIIPDRVSTLLLESAGVRLEAGEGDVRLARLVSLAGQKFLSEILTDTMVHWKLSNSQTTGLLAKPSTSSAPTSSAKDPPSTQTPAEDVKPDISSLGLSTSTSFKDSRVLTLGPQLRRPDFVDLSTVHRASMVKCVVLFPAQPKAAPTSKPEKVDKRVTLTVEDLMAALRDRGIHVARPPYYK</sequence>
<dbReference type="GO" id="GO:0005737">
    <property type="term" value="C:cytoplasm"/>
    <property type="evidence" value="ECO:0007669"/>
    <property type="project" value="TreeGrafter"/>
</dbReference>
<evidence type="ECO:0000313" key="11">
    <source>
        <dbReference type="Proteomes" id="UP000267029"/>
    </source>
</evidence>
<dbReference type="NCBIfam" id="TIGR02150">
    <property type="entry name" value="IPP_isom_1"/>
    <property type="match status" value="1"/>
</dbReference>
<organism evidence="10 11">
    <name type="scientific">Mesocestoides corti</name>
    <name type="common">Flatworm</name>
    <dbReference type="NCBI Taxonomy" id="53468"/>
    <lineage>
        <taxon>Eukaryota</taxon>
        <taxon>Metazoa</taxon>
        <taxon>Spiralia</taxon>
        <taxon>Lophotrochozoa</taxon>
        <taxon>Platyhelminthes</taxon>
        <taxon>Cestoda</taxon>
        <taxon>Eucestoda</taxon>
        <taxon>Cyclophyllidea</taxon>
        <taxon>Mesocestoididae</taxon>
        <taxon>Mesocestoides</taxon>
    </lineage>
</organism>
<evidence type="ECO:0000256" key="1">
    <source>
        <dbReference type="ARBA" id="ARBA00000374"/>
    </source>
</evidence>
<dbReference type="Gene3D" id="3.90.79.10">
    <property type="entry name" value="Nucleoside Triphosphate Pyrophosphohydrolase"/>
    <property type="match status" value="1"/>
</dbReference>
<comment type="function">
    <text evidence="2">Catalyzes the 1,3-allylic rearrangement of the homoallylic substrate isopentenyl (IPP) to its highly electrophilic allylic isomer, dimethylallyl diphosphate (DMAPP).</text>
</comment>
<evidence type="ECO:0000256" key="4">
    <source>
        <dbReference type="ARBA" id="ARBA00007579"/>
    </source>
</evidence>
<dbReference type="Proteomes" id="UP000267029">
    <property type="component" value="Unassembled WGS sequence"/>
</dbReference>
<keyword evidence="11" id="KW-1185">Reference proteome</keyword>
<comment type="catalytic activity">
    <reaction evidence="1">
        <text>isopentenyl diphosphate = dimethylallyl diphosphate</text>
        <dbReference type="Rhea" id="RHEA:23284"/>
        <dbReference type="ChEBI" id="CHEBI:57623"/>
        <dbReference type="ChEBI" id="CHEBI:128769"/>
        <dbReference type="EC" id="5.3.3.2"/>
    </reaction>
</comment>
<dbReference type="SUPFAM" id="SSF55811">
    <property type="entry name" value="Nudix"/>
    <property type="match status" value="1"/>
</dbReference>
<dbReference type="PANTHER" id="PTHR10885">
    <property type="entry name" value="ISOPENTENYL-DIPHOSPHATE DELTA-ISOMERASE"/>
    <property type="match status" value="1"/>
</dbReference>
<comment type="similarity">
    <text evidence="4">Belongs to the IPP isomerase type 1 family.</text>
</comment>
<dbReference type="AlphaFoldDB" id="A0A158QT90"/>
<feature type="region of interest" description="Disordered" evidence="8">
    <location>
        <begin position="328"/>
        <end position="365"/>
    </location>
</feature>
<dbReference type="EC" id="5.3.3.2" evidence="5"/>
<dbReference type="InterPro" id="IPR003923">
    <property type="entry name" value="TAF10"/>
</dbReference>
<keyword evidence="6" id="KW-0414">Isoprene biosynthesis</keyword>
<evidence type="ECO:0000256" key="6">
    <source>
        <dbReference type="ARBA" id="ARBA00023229"/>
    </source>
</evidence>
<dbReference type="GO" id="GO:0005634">
    <property type="term" value="C:nucleus"/>
    <property type="evidence" value="ECO:0007669"/>
    <property type="project" value="InterPro"/>
</dbReference>
<dbReference type="PANTHER" id="PTHR10885:SF0">
    <property type="entry name" value="ISOPENTENYL-DIPHOSPHATE DELTA-ISOMERASE"/>
    <property type="match status" value="1"/>
</dbReference>
<dbReference type="STRING" id="53468.A0A158QT90"/>
<dbReference type="GO" id="GO:0050992">
    <property type="term" value="P:dimethylallyl diphosphate biosynthetic process"/>
    <property type="evidence" value="ECO:0007669"/>
    <property type="project" value="UniProtKB-UniPathway"/>
</dbReference>